<keyword evidence="2" id="KW-1185">Reference proteome</keyword>
<sequence length="78" mass="8813">MRVRPLEFLLRITIIRYLVMAADEGPATVDDLVARTLEYSGLTNPSDVRAALMTPIGTYLGYPIQEERGFDKPEKDLE</sequence>
<organism evidence="1 2">
    <name type="scientific">Kouleothrix aurantiaca</name>
    <dbReference type="NCBI Taxonomy" id="186479"/>
    <lineage>
        <taxon>Bacteria</taxon>
        <taxon>Bacillati</taxon>
        <taxon>Chloroflexota</taxon>
        <taxon>Chloroflexia</taxon>
        <taxon>Chloroflexales</taxon>
        <taxon>Roseiflexineae</taxon>
        <taxon>Roseiflexaceae</taxon>
        <taxon>Kouleothrix</taxon>
    </lineage>
</organism>
<dbReference type="Proteomes" id="UP000050509">
    <property type="component" value="Unassembled WGS sequence"/>
</dbReference>
<reference evidence="1 2" key="1">
    <citation type="submission" date="2015-09" db="EMBL/GenBank/DDBJ databases">
        <title>Draft genome sequence of Kouleothrix aurantiaca JCM 19913.</title>
        <authorList>
            <person name="Hemp J."/>
        </authorList>
    </citation>
    <scope>NUCLEOTIDE SEQUENCE [LARGE SCALE GENOMIC DNA]</scope>
    <source>
        <strain evidence="1 2">COM-B</strain>
    </source>
</reference>
<evidence type="ECO:0000313" key="2">
    <source>
        <dbReference type="Proteomes" id="UP000050509"/>
    </source>
</evidence>
<dbReference type="EMBL" id="LJCR01000001">
    <property type="protein sequence ID" value="KPV55042.1"/>
    <property type="molecule type" value="Genomic_DNA"/>
</dbReference>
<evidence type="ECO:0000313" key="1">
    <source>
        <dbReference type="EMBL" id="KPV55042.1"/>
    </source>
</evidence>
<protein>
    <submittedName>
        <fullName evidence="1">Uncharacterized protein</fullName>
    </submittedName>
</protein>
<dbReference type="AlphaFoldDB" id="A0A0P9DYH6"/>
<proteinExistence type="predicted"/>
<comment type="caution">
    <text evidence="1">The sequence shown here is derived from an EMBL/GenBank/DDBJ whole genome shotgun (WGS) entry which is preliminary data.</text>
</comment>
<name>A0A0P9DYH6_9CHLR</name>
<accession>A0A0P9DYH6</accession>
<gene>
    <name evidence="1" type="ORF">SE17_00130</name>
</gene>